<keyword evidence="6" id="KW-1278">Translocase</keyword>
<reference evidence="11" key="1">
    <citation type="submission" date="2017-04" db="EMBL/GenBank/DDBJ databases">
        <title>Function of individual gut microbiota members based on whole genome sequencing of pure cultures obtained from chicken caecum.</title>
        <authorList>
            <person name="Medvecky M."/>
            <person name="Cejkova D."/>
            <person name="Polansky O."/>
            <person name="Karasova D."/>
            <person name="Kubasova T."/>
            <person name="Cizek A."/>
            <person name="Rychlik I."/>
        </authorList>
    </citation>
    <scope>NUCLEOTIDE SEQUENCE [LARGE SCALE GENOMIC DNA]</scope>
    <source>
        <strain evidence="11">An178</strain>
    </source>
</reference>
<dbReference type="RefSeq" id="WP_087158819.1">
    <property type="nucleotide sequence ID" value="NZ_NFKM01000013.1"/>
</dbReference>
<feature type="transmembrane region" description="Helical" evidence="9">
    <location>
        <begin position="184"/>
        <end position="213"/>
    </location>
</feature>
<feature type="transmembrane region" description="Helical" evidence="9">
    <location>
        <begin position="225"/>
        <end position="245"/>
    </location>
</feature>
<comment type="caution">
    <text evidence="10">The sequence shown here is derived from an EMBL/GenBank/DDBJ whole genome shotgun (WGS) entry which is preliminary data.</text>
</comment>
<feature type="transmembrane region" description="Helical" evidence="9">
    <location>
        <begin position="47"/>
        <end position="72"/>
    </location>
</feature>
<evidence type="ECO:0000256" key="4">
    <source>
        <dbReference type="ARBA" id="ARBA00022643"/>
    </source>
</evidence>
<evidence type="ECO:0000256" key="6">
    <source>
        <dbReference type="ARBA" id="ARBA00022967"/>
    </source>
</evidence>
<keyword evidence="4" id="KW-0288">FMN</keyword>
<dbReference type="Pfam" id="PF03116">
    <property type="entry name" value="NQR2_RnfD_RnfE"/>
    <property type="match status" value="1"/>
</dbReference>
<feature type="transmembrane region" description="Helical" evidence="9">
    <location>
        <begin position="284"/>
        <end position="303"/>
    </location>
</feature>
<gene>
    <name evidence="10" type="ORF">B5F14_07145</name>
</gene>
<evidence type="ECO:0000256" key="1">
    <source>
        <dbReference type="ARBA" id="ARBA00022448"/>
    </source>
</evidence>
<dbReference type="EMBL" id="NFKM01000013">
    <property type="protein sequence ID" value="OUP59590.1"/>
    <property type="molecule type" value="Genomic_DNA"/>
</dbReference>
<feature type="transmembrane region" description="Helical" evidence="9">
    <location>
        <begin position="107"/>
        <end position="125"/>
    </location>
</feature>
<dbReference type="Proteomes" id="UP000195447">
    <property type="component" value="Unassembled WGS sequence"/>
</dbReference>
<organism evidence="10 11">
    <name type="scientific">Faecalitalea cylindroides</name>
    <dbReference type="NCBI Taxonomy" id="39483"/>
    <lineage>
        <taxon>Bacteria</taxon>
        <taxon>Bacillati</taxon>
        <taxon>Bacillota</taxon>
        <taxon>Erysipelotrichia</taxon>
        <taxon>Erysipelotrichales</taxon>
        <taxon>Erysipelotrichaceae</taxon>
        <taxon>Faecalitalea</taxon>
    </lineage>
</organism>
<keyword evidence="10" id="KW-0830">Ubiquinone</keyword>
<evidence type="ECO:0000256" key="2">
    <source>
        <dbReference type="ARBA" id="ARBA00022553"/>
    </source>
</evidence>
<sequence>MKFTFHVSPNIKDRFSTQRIMWELTGGLMVIFVISCIYYGTSYGMNYAMQAIILLASSLITTLVCEAIFALCTKKKPLDYIKTSFGWVTSIILTMMVPISMTPYALIIATACCIVLGKLLFGGFGNNIFNPAAVGRAIIFASFMGATTDLVTSATPTTVIASTYNWLPATSSVLDTFLEQFGGFMGLALGTYPGAIGETFSIAIILVGIYLAFRQVIDWRVPVTYLGGIFVLTAIVALLTGIESYHGIPGFIWYPVLHLLTGGVIFGGVFMLTDPVTSPTSAGGRVIFALGAAVLTVLIRLKANLPEGCLYSILLMNLFTPMIENALDGKQLEIKKKVWTGFICIAIVGLGVSFYAASSIEPVTKIESEATSMVVANVPVEHVQEEVSL</sequence>
<dbReference type="InterPro" id="IPR004338">
    <property type="entry name" value="NqrB/RnfD"/>
</dbReference>
<keyword evidence="2" id="KW-0597">Phosphoprotein</keyword>
<dbReference type="PANTHER" id="PTHR30578">
    <property type="entry name" value="ELECTRON TRANSPORT COMPLEX PROTEIN RNFD"/>
    <property type="match status" value="1"/>
</dbReference>
<evidence type="ECO:0000313" key="10">
    <source>
        <dbReference type="EMBL" id="OUP59590.1"/>
    </source>
</evidence>
<evidence type="ECO:0000256" key="9">
    <source>
        <dbReference type="SAM" id="Phobius"/>
    </source>
</evidence>
<dbReference type="GO" id="GO:0055085">
    <property type="term" value="P:transmembrane transport"/>
    <property type="evidence" value="ECO:0007669"/>
    <property type="project" value="InterPro"/>
</dbReference>
<accession>A0A1Y4LUP0</accession>
<feature type="transmembrane region" description="Helical" evidence="9">
    <location>
        <begin position="20"/>
        <end position="41"/>
    </location>
</feature>
<keyword evidence="5 9" id="KW-0812">Transmembrane</keyword>
<keyword evidence="3" id="KW-0285">Flavoprotein</keyword>
<evidence type="ECO:0000256" key="5">
    <source>
        <dbReference type="ARBA" id="ARBA00022692"/>
    </source>
</evidence>
<evidence type="ECO:0000256" key="7">
    <source>
        <dbReference type="ARBA" id="ARBA00022989"/>
    </source>
</evidence>
<feature type="transmembrane region" description="Helical" evidence="9">
    <location>
        <begin position="137"/>
        <end position="164"/>
    </location>
</feature>
<name>A0A1Y4LUP0_9FIRM</name>
<feature type="transmembrane region" description="Helical" evidence="9">
    <location>
        <begin position="84"/>
        <end position="101"/>
    </location>
</feature>
<dbReference type="PANTHER" id="PTHR30578:SF0">
    <property type="entry name" value="ION-TRANSLOCATING OXIDOREDUCTASE COMPLEX SUBUNIT D"/>
    <property type="match status" value="1"/>
</dbReference>
<keyword evidence="7 9" id="KW-1133">Transmembrane helix</keyword>
<dbReference type="GO" id="GO:0005886">
    <property type="term" value="C:plasma membrane"/>
    <property type="evidence" value="ECO:0007669"/>
    <property type="project" value="TreeGrafter"/>
</dbReference>
<keyword evidence="1" id="KW-0813">Transport</keyword>
<protein>
    <submittedName>
        <fullName evidence="10">NADH:ubiquinone oxidoreductase subunit RnfD</fullName>
    </submittedName>
</protein>
<proteinExistence type="predicted"/>
<keyword evidence="8 9" id="KW-0472">Membrane</keyword>
<feature type="transmembrane region" description="Helical" evidence="9">
    <location>
        <begin position="339"/>
        <end position="357"/>
    </location>
</feature>
<keyword evidence="11" id="KW-1185">Reference proteome</keyword>
<evidence type="ECO:0000256" key="8">
    <source>
        <dbReference type="ARBA" id="ARBA00023136"/>
    </source>
</evidence>
<dbReference type="AlphaFoldDB" id="A0A1Y4LUP0"/>
<evidence type="ECO:0000313" key="11">
    <source>
        <dbReference type="Proteomes" id="UP000195447"/>
    </source>
</evidence>
<feature type="transmembrane region" description="Helical" evidence="9">
    <location>
        <begin position="251"/>
        <end position="272"/>
    </location>
</feature>
<evidence type="ECO:0000256" key="3">
    <source>
        <dbReference type="ARBA" id="ARBA00022630"/>
    </source>
</evidence>